<dbReference type="OrthoDB" id="1862401at2759"/>
<accession>A0A8J5F5V1</accession>
<dbReference type="InterPro" id="IPR051504">
    <property type="entry name" value="Plant_metabolite_acyltrans"/>
</dbReference>
<dbReference type="GO" id="GO:0016747">
    <property type="term" value="F:acyltransferase activity, transferring groups other than amino-acyl groups"/>
    <property type="evidence" value="ECO:0007669"/>
    <property type="project" value="UniProtKB-ARBA"/>
</dbReference>
<dbReference type="AlphaFoldDB" id="A0A8J5F5V1"/>
<evidence type="ECO:0000256" key="2">
    <source>
        <dbReference type="ARBA" id="ARBA00023315"/>
    </source>
</evidence>
<name>A0A8J5F5V1_ZINOF</name>
<keyword evidence="2" id="KW-0012">Acyltransferase</keyword>
<dbReference type="EMBL" id="JACMSC010000016">
    <property type="protein sequence ID" value="KAG6481420.1"/>
    <property type="molecule type" value="Genomic_DNA"/>
</dbReference>
<protein>
    <submittedName>
        <fullName evidence="3">Uncharacterized protein</fullName>
    </submittedName>
</protein>
<evidence type="ECO:0000256" key="1">
    <source>
        <dbReference type="ARBA" id="ARBA00022679"/>
    </source>
</evidence>
<evidence type="ECO:0000313" key="3">
    <source>
        <dbReference type="EMBL" id="KAG6481420.1"/>
    </source>
</evidence>
<dbReference type="Pfam" id="PF02458">
    <property type="entry name" value="Transferase"/>
    <property type="match status" value="1"/>
</dbReference>
<proteinExistence type="predicted"/>
<dbReference type="Proteomes" id="UP000734854">
    <property type="component" value="Unassembled WGS sequence"/>
</dbReference>
<keyword evidence="4" id="KW-1185">Reference proteome</keyword>
<comment type="caution">
    <text evidence="3">The sequence shown here is derived from an EMBL/GenBank/DDBJ whole genome shotgun (WGS) entry which is preliminary data.</text>
</comment>
<keyword evidence="1" id="KW-0808">Transferase</keyword>
<sequence length="453" mass="48931">MTSSPSPITLLHHFQVSLPPDSAPAAAALPLTFFDIVWLPTGPVERLLFYRFPHPTSHFLSHHLPLLTSSLSRAILLFYPLSGCVSPPRVPSPDAKFQIRFSAGDSVPLDVAESSEDFDRISGDYPRAFRDLHSMVPRLPIADDGSIPLMALQITVFPNQGVALGVAVHHVACDDSSSIHFLKSWAAAAIGGDSKESPISPPLTDRMAIADPDSLYFKILAEMQSLQSSAPPSSPPPDLPPELVIASFAIGQEQIERLKRDTSARSGGGARVSTFIVACAFAWACLVRAQARFYSTKKTAYLLFSVECRGRLDPLVPASYFGNCLRPCFVEVGVRDLLNGEGVFAAAEAIGKAIKGLEEGGVLKGAEGWLQKIISLVPERPMSIAGSPRYRVYDVDFGWGKPMKVEMTSIEKTPGTISMAEGRQGGIEMGLVLPKPEMKAFGACFRDGLKLLL</sequence>
<dbReference type="PANTHER" id="PTHR31625">
    <property type="match status" value="1"/>
</dbReference>
<gene>
    <name evidence="3" type="ORF">ZIOFF_058021</name>
</gene>
<organism evidence="3 4">
    <name type="scientific">Zingiber officinale</name>
    <name type="common">Ginger</name>
    <name type="synonym">Amomum zingiber</name>
    <dbReference type="NCBI Taxonomy" id="94328"/>
    <lineage>
        <taxon>Eukaryota</taxon>
        <taxon>Viridiplantae</taxon>
        <taxon>Streptophyta</taxon>
        <taxon>Embryophyta</taxon>
        <taxon>Tracheophyta</taxon>
        <taxon>Spermatophyta</taxon>
        <taxon>Magnoliopsida</taxon>
        <taxon>Liliopsida</taxon>
        <taxon>Zingiberales</taxon>
        <taxon>Zingiberaceae</taxon>
        <taxon>Zingiber</taxon>
    </lineage>
</organism>
<evidence type="ECO:0000313" key="4">
    <source>
        <dbReference type="Proteomes" id="UP000734854"/>
    </source>
</evidence>
<reference evidence="3 4" key="1">
    <citation type="submission" date="2020-08" db="EMBL/GenBank/DDBJ databases">
        <title>Plant Genome Project.</title>
        <authorList>
            <person name="Zhang R.-G."/>
        </authorList>
    </citation>
    <scope>NUCLEOTIDE SEQUENCE [LARGE SCALE GENOMIC DNA]</scope>
    <source>
        <tissue evidence="3">Rhizome</tissue>
    </source>
</reference>